<evidence type="ECO:0000313" key="2">
    <source>
        <dbReference type="EMBL" id="AJC12354.1"/>
    </source>
</evidence>
<protein>
    <recommendedName>
        <fullName evidence="4">Molecular chaperone TorD</fullName>
    </recommendedName>
</protein>
<dbReference type="KEGG" id="cbac:JI75_06500"/>
<dbReference type="InterPro" id="IPR020945">
    <property type="entry name" value="DMSO/NO3_reduct_chaperone"/>
</dbReference>
<evidence type="ECO:0000256" key="1">
    <source>
        <dbReference type="ARBA" id="ARBA00023186"/>
    </source>
</evidence>
<sequence length="241" mass="27005">MNGTESTSLAIDYRYRADIYLLLARAFSHEPDDAFRTALGSIGKESPLVVNRDSDGNLVQRAFDLINRSVSTDPSPSDLNADYVNIFLGFGKDLTGAFPYESYYRSGRKSLMEKPYDELLSILRKEGLTPTQIDLSPEDHVSTEFLLLAHFSNKVLAALERARRNENDGSDIQQTQDKSIESAQARYRDFLVTHPLQWVPQMCDEAFALARTDFYRGFSLLAKEVVIADATALGFSGPTCR</sequence>
<dbReference type="STRING" id="1531429.JI75_06500"/>
<dbReference type="PANTHER" id="PTHR34227:SF1">
    <property type="entry name" value="DIMETHYL SULFOXIDE REDUCTASE CHAPERONE-RELATED"/>
    <property type="match status" value="1"/>
</dbReference>
<dbReference type="Proteomes" id="UP000031121">
    <property type="component" value="Chromosome"/>
</dbReference>
<dbReference type="HOGENOM" id="CLU_077650_0_0_11"/>
<organism evidence="2 3">
    <name type="scientific">Berryella intestinalis</name>
    <dbReference type="NCBI Taxonomy" id="1531429"/>
    <lineage>
        <taxon>Bacteria</taxon>
        <taxon>Bacillati</taxon>
        <taxon>Actinomycetota</taxon>
        <taxon>Coriobacteriia</taxon>
        <taxon>Eggerthellales</taxon>
        <taxon>Eggerthellaceae</taxon>
        <taxon>Berryella</taxon>
    </lineage>
</organism>
<dbReference type="SUPFAM" id="SSF89155">
    <property type="entry name" value="TorD-like"/>
    <property type="match status" value="1"/>
</dbReference>
<accession>A0A0A8B4S0</accession>
<dbReference type="AlphaFoldDB" id="A0A0A8B4S0"/>
<dbReference type="InterPro" id="IPR036411">
    <property type="entry name" value="TorD-like_sf"/>
</dbReference>
<gene>
    <name evidence="2" type="ORF">JI75_06500</name>
</gene>
<dbReference type="EMBL" id="CP009302">
    <property type="protein sequence ID" value="AJC12354.1"/>
    <property type="molecule type" value="Genomic_DNA"/>
</dbReference>
<dbReference type="InterPro" id="IPR050289">
    <property type="entry name" value="TorD/DmsD_chaperones"/>
</dbReference>
<evidence type="ECO:0008006" key="4">
    <source>
        <dbReference type="Google" id="ProtNLM"/>
    </source>
</evidence>
<keyword evidence="1" id="KW-0143">Chaperone</keyword>
<dbReference type="OrthoDB" id="9795302at2"/>
<evidence type="ECO:0000313" key="3">
    <source>
        <dbReference type="Proteomes" id="UP000031121"/>
    </source>
</evidence>
<keyword evidence="3" id="KW-1185">Reference proteome</keyword>
<dbReference type="PANTHER" id="PTHR34227">
    <property type="entry name" value="CHAPERONE PROTEIN YCDY"/>
    <property type="match status" value="1"/>
</dbReference>
<dbReference type="Gene3D" id="1.10.3480.10">
    <property type="entry name" value="TorD-like"/>
    <property type="match status" value="1"/>
</dbReference>
<dbReference type="RefSeq" id="WP_039689607.1">
    <property type="nucleotide sequence ID" value="NZ_CP009302.1"/>
</dbReference>
<name>A0A0A8B4S0_9ACTN</name>
<dbReference type="Pfam" id="PF02613">
    <property type="entry name" value="Nitrate_red_del"/>
    <property type="match status" value="1"/>
</dbReference>
<reference evidence="2 3" key="2">
    <citation type="journal article" date="2015" name="Genome Announc.">
        <title>Complete Genome Sequence of Coriobacteriaceae Strain 68-1-3, a Novel Mucus-Degrading Isolate from the Swine Intestinal Tract.</title>
        <authorList>
            <person name="Looft T."/>
            <person name="Bayles D.O."/>
            <person name="Alt D.P."/>
            <person name="Stanton T.B."/>
        </authorList>
    </citation>
    <scope>NUCLEOTIDE SEQUENCE [LARGE SCALE GENOMIC DNA]</scope>
    <source>
        <strain evidence="2 3">68-1-3</strain>
    </source>
</reference>
<reference evidence="3" key="1">
    <citation type="submission" date="2014-08" db="EMBL/GenBank/DDBJ databases">
        <title>Coriobacteriaceae sp. complete genome.</title>
        <authorList>
            <person name="Looft T."/>
            <person name="Bayles D.O."/>
            <person name="Stanton T.B."/>
        </authorList>
    </citation>
    <scope>NUCLEOTIDE SEQUENCE [LARGE SCALE GENOMIC DNA]</scope>
    <source>
        <strain evidence="3">68-1-3</strain>
    </source>
</reference>
<proteinExistence type="predicted"/>